<feature type="region of interest" description="Disordered" evidence="5">
    <location>
        <begin position="1"/>
        <end position="20"/>
    </location>
</feature>
<dbReference type="SUPFAM" id="SSF46689">
    <property type="entry name" value="Homeodomain-like"/>
    <property type="match status" value="1"/>
</dbReference>
<name>A0A165RLT9_9APHY</name>
<evidence type="ECO:0000256" key="2">
    <source>
        <dbReference type="ARBA" id="ARBA00023155"/>
    </source>
</evidence>
<feature type="non-terminal residue" evidence="7">
    <location>
        <position position="63"/>
    </location>
</feature>
<keyword evidence="8" id="KW-1185">Reference proteome</keyword>
<dbReference type="GO" id="GO:0030154">
    <property type="term" value="P:cell differentiation"/>
    <property type="evidence" value="ECO:0007669"/>
    <property type="project" value="TreeGrafter"/>
</dbReference>
<dbReference type="CDD" id="cd00086">
    <property type="entry name" value="homeodomain"/>
    <property type="match status" value="1"/>
</dbReference>
<keyword evidence="2 3" id="KW-0371">Homeobox</keyword>
<evidence type="ECO:0000256" key="4">
    <source>
        <dbReference type="RuleBase" id="RU000682"/>
    </source>
</evidence>
<evidence type="ECO:0000256" key="5">
    <source>
        <dbReference type="SAM" id="MobiDB-lite"/>
    </source>
</evidence>
<organism evidence="7 8">
    <name type="scientific">Daedalea quercina L-15889</name>
    <dbReference type="NCBI Taxonomy" id="1314783"/>
    <lineage>
        <taxon>Eukaryota</taxon>
        <taxon>Fungi</taxon>
        <taxon>Dikarya</taxon>
        <taxon>Basidiomycota</taxon>
        <taxon>Agaricomycotina</taxon>
        <taxon>Agaricomycetes</taxon>
        <taxon>Polyporales</taxon>
        <taxon>Fomitopsis</taxon>
    </lineage>
</organism>
<dbReference type="Proteomes" id="UP000076727">
    <property type="component" value="Unassembled WGS sequence"/>
</dbReference>
<dbReference type="PROSITE" id="PS50071">
    <property type="entry name" value="HOMEOBOX_2"/>
    <property type="match status" value="1"/>
</dbReference>
<dbReference type="Gene3D" id="1.10.10.60">
    <property type="entry name" value="Homeodomain-like"/>
    <property type="match status" value="1"/>
</dbReference>
<dbReference type="PANTHER" id="PTHR24324:SF9">
    <property type="entry name" value="HOMEOBOX DOMAIN-CONTAINING PROTEIN"/>
    <property type="match status" value="1"/>
</dbReference>
<comment type="subcellular location">
    <subcellularLocation>
        <location evidence="3 4">Nucleus</location>
    </subcellularLocation>
</comment>
<dbReference type="GO" id="GO:0000978">
    <property type="term" value="F:RNA polymerase II cis-regulatory region sequence-specific DNA binding"/>
    <property type="evidence" value="ECO:0007669"/>
    <property type="project" value="TreeGrafter"/>
</dbReference>
<evidence type="ECO:0000256" key="3">
    <source>
        <dbReference type="PROSITE-ProRule" id="PRU00108"/>
    </source>
</evidence>
<accession>A0A165RLT9</accession>
<protein>
    <recommendedName>
        <fullName evidence="6">Homeobox domain-containing protein</fullName>
    </recommendedName>
</protein>
<sequence length="63" mass="7574">MRSFYPYVPNEVKHRKRTSRDQLKVLETMFKQETKPSATLRKQLSAQLGMTPREVQVRPRSRR</sequence>
<dbReference type="AlphaFoldDB" id="A0A165RLT9"/>
<evidence type="ECO:0000313" key="7">
    <source>
        <dbReference type="EMBL" id="KZT70924.1"/>
    </source>
</evidence>
<dbReference type="InterPro" id="IPR009057">
    <property type="entry name" value="Homeodomain-like_sf"/>
</dbReference>
<dbReference type="GO" id="GO:0005634">
    <property type="term" value="C:nucleus"/>
    <property type="evidence" value="ECO:0007669"/>
    <property type="project" value="UniProtKB-SubCell"/>
</dbReference>
<evidence type="ECO:0000259" key="6">
    <source>
        <dbReference type="PROSITE" id="PS50071"/>
    </source>
</evidence>
<keyword evidence="1 3" id="KW-0238">DNA-binding</keyword>
<keyword evidence="3 4" id="KW-0539">Nucleus</keyword>
<dbReference type="InterPro" id="IPR051000">
    <property type="entry name" value="Homeobox_DNA-bind_prot"/>
</dbReference>
<evidence type="ECO:0000313" key="8">
    <source>
        <dbReference type="Proteomes" id="UP000076727"/>
    </source>
</evidence>
<dbReference type="PANTHER" id="PTHR24324">
    <property type="entry name" value="HOMEOBOX PROTEIN HHEX"/>
    <property type="match status" value="1"/>
</dbReference>
<proteinExistence type="predicted"/>
<reference evidence="7 8" key="1">
    <citation type="journal article" date="2016" name="Mol. Biol. Evol.">
        <title>Comparative Genomics of Early-Diverging Mushroom-Forming Fungi Provides Insights into the Origins of Lignocellulose Decay Capabilities.</title>
        <authorList>
            <person name="Nagy L.G."/>
            <person name="Riley R."/>
            <person name="Tritt A."/>
            <person name="Adam C."/>
            <person name="Daum C."/>
            <person name="Floudas D."/>
            <person name="Sun H."/>
            <person name="Yadav J.S."/>
            <person name="Pangilinan J."/>
            <person name="Larsson K.H."/>
            <person name="Matsuura K."/>
            <person name="Barry K."/>
            <person name="Labutti K."/>
            <person name="Kuo R."/>
            <person name="Ohm R.A."/>
            <person name="Bhattacharya S.S."/>
            <person name="Shirouzu T."/>
            <person name="Yoshinaga Y."/>
            <person name="Martin F.M."/>
            <person name="Grigoriev I.V."/>
            <person name="Hibbett D.S."/>
        </authorList>
    </citation>
    <scope>NUCLEOTIDE SEQUENCE [LARGE SCALE GENOMIC DNA]</scope>
    <source>
        <strain evidence="7 8">L-15889</strain>
    </source>
</reference>
<gene>
    <name evidence="7" type="ORF">DAEQUDRAFT_666736</name>
</gene>
<evidence type="ECO:0000256" key="1">
    <source>
        <dbReference type="ARBA" id="ARBA00023125"/>
    </source>
</evidence>
<feature type="domain" description="Homeobox" evidence="6">
    <location>
        <begin position="9"/>
        <end position="63"/>
    </location>
</feature>
<dbReference type="GO" id="GO:0006357">
    <property type="term" value="P:regulation of transcription by RNA polymerase II"/>
    <property type="evidence" value="ECO:0007669"/>
    <property type="project" value="TreeGrafter"/>
</dbReference>
<dbReference type="EMBL" id="KV429048">
    <property type="protein sequence ID" value="KZT70924.1"/>
    <property type="molecule type" value="Genomic_DNA"/>
</dbReference>
<dbReference type="InterPro" id="IPR001356">
    <property type="entry name" value="HD"/>
</dbReference>
<dbReference type="SMART" id="SM00389">
    <property type="entry name" value="HOX"/>
    <property type="match status" value="1"/>
</dbReference>
<dbReference type="OrthoDB" id="6159439at2759"/>
<dbReference type="Pfam" id="PF00046">
    <property type="entry name" value="Homeodomain"/>
    <property type="match status" value="1"/>
</dbReference>